<evidence type="ECO:0000313" key="3">
    <source>
        <dbReference type="EMBL" id="CAD2214583.1"/>
    </source>
</evidence>
<feature type="compositionally biased region" description="Low complexity" evidence="1">
    <location>
        <begin position="159"/>
        <end position="174"/>
    </location>
</feature>
<accession>A0A7G2C754</accession>
<dbReference type="Proteomes" id="UP000515908">
    <property type="component" value="Chromosome 03"/>
</dbReference>
<dbReference type="AlphaFoldDB" id="A0A7G2C754"/>
<dbReference type="PANTHER" id="PTHR43830">
    <property type="entry name" value="PROTEIN PSP1"/>
    <property type="match status" value="1"/>
</dbReference>
<evidence type="ECO:0000313" key="4">
    <source>
        <dbReference type="Proteomes" id="UP000515908"/>
    </source>
</evidence>
<feature type="region of interest" description="Disordered" evidence="1">
    <location>
        <begin position="362"/>
        <end position="421"/>
    </location>
</feature>
<sequence length="421" mass="48080">MSKSTFVDNFLYNNTNNNNTNSNAPEVIHQQLEHLLSEARVKIKQLQEMNEFPKINQYFTREDAMALVAKYLFPIEERNTNNNNNNNMPIGGMNFANPVDNNNNNAYFGFDNVMEEEKKNNNNNNTNNFWGVPSPDEVAPPHHNNNNNKGGKKEKENHNNNNQNNNNNNNNDVNDVIKQNLADSAKVLDSGNMLAFVEFKRGRVRKYISHIKNIIPGIYVLVDGDRGSDCGLLVQTIMKEDTGAEDAPVSITSMDGCEIRDEKIKLENGKIIRVASDEDIDKLHNVICKAEQVALKTCKQRCSDLGIDINMLDVEYQFDMKKISFFFDADHSVDFRELVRELYRTFGARIWMENVNPHVKNAMPGEEGYNENNNQNNNNNNRNNNNNENNGNRGGNNNNYHNGGNRRGGGGNRYNKKKEYY</sequence>
<dbReference type="InterPro" id="IPR047767">
    <property type="entry name" value="PSP1-like"/>
</dbReference>
<dbReference type="PANTHER" id="PTHR43830:SF16">
    <property type="entry name" value="PSP1 C-TERMINAL DOMAIN-CONTAINING PROTEIN"/>
    <property type="match status" value="1"/>
</dbReference>
<dbReference type="NCBIfam" id="NF041131">
    <property type="entry name" value="RicT_YaaT_fam"/>
    <property type="match status" value="1"/>
</dbReference>
<keyword evidence="4" id="KW-1185">Reference proteome</keyword>
<evidence type="ECO:0000256" key="1">
    <source>
        <dbReference type="SAM" id="MobiDB-lite"/>
    </source>
</evidence>
<dbReference type="EMBL" id="LR877147">
    <property type="protein sequence ID" value="CAD2214583.1"/>
    <property type="molecule type" value="Genomic_DNA"/>
</dbReference>
<dbReference type="GO" id="GO:0005737">
    <property type="term" value="C:cytoplasm"/>
    <property type="evidence" value="ECO:0007669"/>
    <property type="project" value="TreeGrafter"/>
</dbReference>
<reference evidence="3 4" key="1">
    <citation type="submission" date="2020-08" db="EMBL/GenBank/DDBJ databases">
        <authorList>
            <person name="Newling K."/>
            <person name="Davey J."/>
            <person name="Forrester S."/>
        </authorList>
    </citation>
    <scope>NUCLEOTIDE SEQUENCE [LARGE SCALE GENOMIC DNA]</scope>
    <source>
        <strain evidence="4">Crithidia deanei Carvalho (ATCC PRA-265)</strain>
    </source>
</reference>
<feature type="compositionally biased region" description="Low complexity" evidence="1">
    <location>
        <begin position="365"/>
        <end position="403"/>
    </location>
</feature>
<proteinExistence type="predicted"/>
<organism evidence="3 4">
    <name type="scientific">Angomonas deanei</name>
    <dbReference type="NCBI Taxonomy" id="59799"/>
    <lineage>
        <taxon>Eukaryota</taxon>
        <taxon>Discoba</taxon>
        <taxon>Euglenozoa</taxon>
        <taxon>Kinetoplastea</taxon>
        <taxon>Metakinetoplastina</taxon>
        <taxon>Trypanosomatida</taxon>
        <taxon>Trypanosomatidae</taxon>
        <taxon>Strigomonadinae</taxon>
        <taxon>Angomonas</taxon>
    </lineage>
</organism>
<dbReference type="InterPro" id="IPR007557">
    <property type="entry name" value="PSP1_C"/>
</dbReference>
<name>A0A7G2C754_9TRYP</name>
<dbReference type="Pfam" id="PF04468">
    <property type="entry name" value="PSP1"/>
    <property type="match status" value="1"/>
</dbReference>
<feature type="region of interest" description="Disordered" evidence="1">
    <location>
        <begin position="117"/>
        <end position="174"/>
    </location>
</feature>
<evidence type="ECO:0000259" key="2">
    <source>
        <dbReference type="PROSITE" id="PS51411"/>
    </source>
</evidence>
<feature type="domain" description="PSP1 C-terminal" evidence="2">
    <location>
        <begin position="269"/>
        <end position="355"/>
    </location>
</feature>
<dbReference type="VEuPathDB" id="TriTrypDB:ADEAN_000203400"/>
<gene>
    <name evidence="3" type="ORF">ADEAN_000203400</name>
</gene>
<dbReference type="PROSITE" id="PS51411">
    <property type="entry name" value="PSP1_C"/>
    <property type="match status" value="1"/>
</dbReference>
<protein>
    <submittedName>
        <fullName evidence="3">PSP1 C-terminal conserved region containing protein, putative</fullName>
    </submittedName>
</protein>